<name>A0A448YP61_BRENA</name>
<feature type="compositionally biased region" description="Basic residues" evidence="1">
    <location>
        <begin position="32"/>
        <end position="44"/>
    </location>
</feature>
<reference evidence="2 3" key="1">
    <citation type="submission" date="2018-12" db="EMBL/GenBank/DDBJ databases">
        <authorList>
            <person name="Tiukova I."/>
            <person name="Dainat J."/>
        </authorList>
    </citation>
    <scope>NUCLEOTIDE SEQUENCE [LARGE SCALE GENOMIC DNA]</scope>
</reference>
<feature type="compositionally biased region" description="Low complexity" evidence="1">
    <location>
        <begin position="9"/>
        <end position="22"/>
    </location>
</feature>
<evidence type="ECO:0000313" key="3">
    <source>
        <dbReference type="Proteomes" id="UP000290900"/>
    </source>
</evidence>
<feature type="region of interest" description="Disordered" evidence="1">
    <location>
        <begin position="1"/>
        <end position="57"/>
    </location>
</feature>
<gene>
    <name evidence="2" type="ORF">BRENAR_LOCUS3388</name>
</gene>
<evidence type="ECO:0000313" key="2">
    <source>
        <dbReference type="EMBL" id="VEU22657.1"/>
    </source>
</evidence>
<proteinExistence type="predicted"/>
<organism evidence="2 3">
    <name type="scientific">Brettanomyces naardenensis</name>
    <name type="common">Yeast</name>
    <dbReference type="NCBI Taxonomy" id="13370"/>
    <lineage>
        <taxon>Eukaryota</taxon>
        <taxon>Fungi</taxon>
        <taxon>Dikarya</taxon>
        <taxon>Ascomycota</taxon>
        <taxon>Saccharomycotina</taxon>
        <taxon>Pichiomycetes</taxon>
        <taxon>Pichiales</taxon>
        <taxon>Pichiaceae</taxon>
        <taxon>Brettanomyces</taxon>
    </lineage>
</organism>
<dbReference type="InParanoid" id="A0A448YP61"/>
<protein>
    <submittedName>
        <fullName evidence="2">DEKNAAC103682</fullName>
    </submittedName>
</protein>
<evidence type="ECO:0000256" key="1">
    <source>
        <dbReference type="SAM" id="MobiDB-lite"/>
    </source>
</evidence>
<dbReference type="AlphaFoldDB" id="A0A448YP61"/>
<keyword evidence="3" id="KW-1185">Reference proteome</keyword>
<accession>A0A448YP61</accession>
<dbReference type="Proteomes" id="UP000290900">
    <property type="component" value="Unassembled WGS sequence"/>
</dbReference>
<sequence length="115" mass="12985">MSAVTKPWAATLANTTNTRLNTKSPNNTSARQHSRNRSRHHSPKHSQTNLTDPPVNSFNRKELIQAVSSKFKQLESEATSSGHVMVYRSTIGEQRAWERGKGRGKRMNLLEELSK</sequence>
<feature type="compositionally biased region" description="Polar residues" evidence="1">
    <location>
        <begin position="47"/>
        <end position="57"/>
    </location>
</feature>
<dbReference type="EMBL" id="CAACVR010000023">
    <property type="protein sequence ID" value="VEU22657.1"/>
    <property type="molecule type" value="Genomic_DNA"/>
</dbReference>